<dbReference type="PANTHER" id="PTHR47505">
    <property type="entry name" value="DNA UTILIZATION PROTEIN YHGH"/>
    <property type="match status" value="1"/>
</dbReference>
<dbReference type="Proteomes" id="UP000612680">
    <property type="component" value="Chromosome"/>
</dbReference>
<evidence type="ECO:0000256" key="1">
    <source>
        <dbReference type="ARBA" id="ARBA00008007"/>
    </source>
</evidence>
<dbReference type="RefSeq" id="WP_204658450.1">
    <property type="nucleotide sequence ID" value="NZ_CP056775.1"/>
</dbReference>
<dbReference type="CDD" id="cd06223">
    <property type="entry name" value="PRTases_typeI"/>
    <property type="match status" value="1"/>
</dbReference>
<feature type="domain" description="Phosphoribosyltransferase" evidence="2">
    <location>
        <begin position="159"/>
        <end position="225"/>
    </location>
</feature>
<organism evidence="3 4">
    <name type="scientific">Dyadobacter sandarakinus</name>
    <dbReference type="NCBI Taxonomy" id="2747268"/>
    <lineage>
        <taxon>Bacteria</taxon>
        <taxon>Pseudomonadati</taxon>
        <taxon>Bacteroidota</taxon>
        <taxon>Cytophagia</taxon>
        <taxon>Cytophagales</taxon>
        <taxon>Spirosomataceae</taxon>
        <taxon>Dyadobacter</taxon>
    </lineage>
</organism>
<protein>
    <submittedName>
        <fullName evidence="3">ComF family protein</fullName>
    </submittedName>
</protein>
<evidence type="ECO:0000259" key="2">
    <source>
        <dbReference type="Pfam" id="PF00156"/>
    </source>
</evidence>
<name>A0ABX7IAY5_9BACT</name>
<comment type="similarity">
    <text evidence="1">Belongs to the ComF/GntX family.</text>
</comment>
<dbReference type="InterPro" id="IPR051910">
    <property type="entry name" value="ComF/GntX_DNA_util-trans"/>
</dbReference>
<dbReference type="PANTHER" id="PTHR47505:SF1">
    <property type="entry name" value="DNA UTILIZATION PROTEIN YHGH"/>
    <property type="match status" value="1"/>
</dbReference>
<dbReference type="SUPFAM" id="SSF53271">
    <property type="entry name" value="PRTase-like"/>
    <property type="match status" value="1"/>
</dbReference>
<reference evidence="3 4" key="1">
    <citation type="submission" date="2020-06" db="EMBL/GenBank/DDBJ databases">
        <title>Dyadobacter sandarakinus sp. nov., isolated from the soil of the Arctic Yellow River Station.</title>
        <authorList>
            <person name="Zhang Y."/>
            <person name="Peng F."/>
        </authorList>
    </citation>
    <scope>NUCLEOTIDE SEQUENCE [LARGE SCALE GENOMIC DNA]</scope>
    <source>
        <strain evidence="3 4">Q3-56</strain>
    </source>
</reference>
<accession>A0ABX7IAY5</accession>
<dbReference type="InterPro" id="IPR000836">
    <property type="entry name" value="PRTase_dom"/>
</dbReference>
<gene>
    <name evidence="3" type="ORF">HWI92_19650</name>
</gene>
<dbReference type="InterPro" id="IPR029057">
    <property type="entry name" value="PRTase-like"/>
</dbReference>
<dbReference type="Gene3D" id="3.40.50.2020">
    <property type="match status" value="1"/>
</dbReference>
<dbReference type="Pfam" id="PF00156">
    <property type="entry name" value="Pribosyltran"/>
    <property type="match status" value="1"/>
</dbReference>
<sequence length="230" mass="25380">MNLRTYLNDFVDLVFPRSCAACNIGLLGNEEVICTFCRISLPRAHSDGMHADTIRYKFVNLPEVLATYTFLLFTKKGKVQQLLHALKYRGNKEVGVTLGQMFGQELVAARALPDGALILSVPLHAKKKQKRGYNQSDLLAEGISLACSLPWSGTILARTKYTQTQTGKSKSERRSNVNGVFKVTQPIDTGTIILVDDVLTTGATLEECINTLKQAGCKQFYILTIALAQH</sequence>
<keyword evidence="4" id="KW-1185">Reference proteome</keyword>
<proteinExistence type="inferred from homology"/>
<evidence type="ECO:0000313" key="3">
    <source>
        <dbReference type="EMBL" id="QRR02965.1"/>
    </source>
</evidence>
<evidence type="ECO:0000313" key="4">
    <source>
        <dbReference type="Proteomes" id="UP000612680"/>
    </source>
</evidence>
<dbReference type="EMBL" id="CP056775">
    <property type="protein sequence ID" value="QRR02965.1"/>
    <property type="molecule type" value="Genomic_DNA"/>
</dbReference>